<dbReference type="Proteomes" id="UP000011750">
    <property type="component" value="Unassembled WGS sequence"/>
</dbReference>
<dbReference type="HOGENOM" id="CLU_247222_0_0_1"/>
<name>M4F2J8_BRACM</name>
<reference evidence="2" key="2">
    <citation type="journal article" date="2018" name="Hortic Res">
        <title>Improved Brassica rapa reference genome by single-molecule sequencing and chromosome conformation capture technologies.</title>
        <authorList>
            <person name="Zhang L."/>
            <person name="Cai X."/>
            <person name="Wu J."/>
            <person name="Liu M."/>
            <person name="Grob S."/>
            <person name="Cheng F."/>
            <person name="Liang J."/>
            <person name="Cai C."/>
            <person name="Liu Z."/>
            <person name="Liu B."/>
            <person name="Wang F."/>
            <person name="Li S."/>
            <person name="Liu F."/>
            <person name="Li X."/>
            <person name="Cheng L."/>
            <person name="Yang W."/>
            <person name="Li M.H."/>
            <person name="Grossniklaus U."/>
            <person name="Zheng H."/>
            <person name="Wang X."/>
        </authorList>
    </citation>
    <scope>NUCLEOTIDE SEQUENCE [LARGE SCALE GENOMIC DNA]</scope>
    <source>
        <strain evidence="2">cv. Chiifu-401-42</strain>
    </source>
</reference>
<evidence type="ECO:0000313" key="2">
    <source>
        <dbReference type="Proteomes" id="UP000011750"/>
    </source>
</evidence>
<keyword evidence="2" id="KW-1185">Reference proteome</keyword>
<organism evidence="1 2">
    <name type="scientific">Brassica campestris</name>
    <name type="common">Field mustard</name>
    <dbReference type="NCBI Taxonomy" id="3711"/>
    <lineage>
        <taxon>Eukaryota</taxon>
        <taxon>Viridiplantae</taxon>
        <taxon>Streptophyta</taxon>
        <taxon>Embryophyta</taxon>
        <taxon>Tracheophyta</taxon>
        <taxon>Spermatophyta</taxon>
        <taxon>Magnoliopsida</taxon>
        <taxon>eudicotyledons</taxon>
        <taxon>Gunneridae</taxon>
        <taxon>Pentapetalae</taxon>
        <taxon>rosids</taxon>
        <taxon>malvids</taxon>
        <taxon>Brassicales</taxon>
        <taxon>Brassicaceae</taxon>
        <taxon>Brassiceae</taxon>
        <taxon>Brassica</taxon>
    </lineage>
</organism>
<dbReference type="Gramene" id="Bra035297.1">
    <property type="protein sequence ID" value="Bra035297.1-P"/>
    <property type="gene ID" value="Bra035297"/>
</dbReference>
<sequence>MCKCCFCSSYCERSFPQHQDHVDRRSVRRFTFDIHENHGDASLGQSIGSLNLICRIISQEENEKNCDEEDLEEGICADSCDDSDKKNTMNAHGLGTQHRHSSETSSILKRVSLGLVFPKFQKKYISSVIFANREPVRNKRVSSQGLFAQMHLTCAPTDPLSIIYLRQVHEEMVSSCVLFVSSSDFYFHMDVSVFQQLLCLWLRIFAWIMTINIDDDGTQKRWVIEWFYKQVESGVLNNHFILQATSSIFWDETDVPASHRHQVFDIYKCADFLVIRGKYKICFRFEFFFSIVASKTDIFVNLLVVNLVKFQKATDHFLSFLQRLLSLFDIFMSYVVTGDAKSKFVWPPWINKKVSSLLSMFAKMLSVFFHGNSFQLESLCQACTRRLSIINLIFMGFYYNGTKFLILQKACFGSVMVIGVAFQLAMKPYLARKSSMDYGSPLCVFQHFSRGCLRISVALNSFQDFVIPIKRLMEATALHQVTSVEQIMMLVEVDQIFTQFLANRRQASLCQHILLQAVRQSTAGFLVSSFVTKVTFVYHDQQFHLLHREQIRRDRETSVLKSITPSMQILFSSEFQSGVSKLGVTVGSRQRMGCNYNSTTFIALNNVDCDSRECIIGNGRLTKKKKQEIVGKRQTSINKRHFSCLDAAIPFSIRGRIFQTRRDLMQRILPLLHVGIRAERRSFLMAKQRRNPPLTESEMLSQTIADLQEQMKQLTTFINNNVLQKAAPLIVKIDKEKTDSDDTDDDKDDDLEENVEFFSGQIVNPRCSLFEEDEFKGNEYSFVDQIGDPIFDVFDEYDKKENAEYLSEQIIDPSYEVCDEDVFKGNKDYLSNQISDPIFNVIDKDEPELLGVERAIDAVDKTVLYQTFIKNVALLNISDVHTSYCERSFPQHQDHVDRRSVRRFTFDIHENHGDASLGQSIGSLNLICRIISQEENEKNCDEEDLEEGICADSCDDSDKKNTMNAHGLGTQHRHSSETSSILKRVSLGLVFPKFQKKYISSVIFANREPVRNKRVSSQGLFAQMHLTCAPTDPLSIIYLRQVHEEMVSSCVLFVSSSDFYFHMDVSVFQQLLCLWLRIFAWIMTINIDDDGTQKRWVIEWFYKQVESGVLNNHFILQATSSIFWDETDVPASHRHQVFDIYKCADFLVIRGKYKICFRFEFFFSIVASKTDIFVNLLVVNLVKFQKATDHFLSFLQRLLSLFDIFMSYVVTGDAKSKFVWPPWINKKVSSLLSMFAKMLSVFFHGNSFQLESLCQACTRRLSIINLIFMGFYYNGTKFLILQKACFGSVMVIGVAFQLAMKPYLARKSSMDYGSPLCVFQHFSRGCLRISVALNSFQDFVIPIKRLMEATALHQVTSVEQIMMLVEVDQIFTQFLANRRQASLCQHILLQAVRQSTAGFLVSSFVTKVTFVYHDQQFHLLHREQIRRDRETSVLKSITPSMQILFSSEFQSGVSKLGVTVGSRQRMGCNYNSTTFIALNNVDCDSRECIIGNGRLTKKKKQEIVGKRQTSINKRHFSCLDAAIPFSIRGRIF</sequence>
<dbReference type="InParanoid" id="M4F2J8"/>
<evidence type="ECO:0000313" key="1">
    <source>
        <dbReference type="EnsemblPlants" id="Bra035297.1-P"/>
    </source>
</evidence>
<dbReference type="EnsemblPlants" id="Bra035297.1">
    <property type="protein sequence ID" value="Bra035297.1-P"/>
    <property type="gene ID" value="Bra035297"/>
</dbReference>
<accession>M4F2J8</accession>
<protein>
    <submittedName>
        <fullName evidence="1">Uncharacterized protein</fullName>
    </submittedName>
</protein>
<reference evidence="1" key="3">
    <citation type="submission" date="2023-03" db="UniProtKB">
        <authorList>
            <consortium name="EnsemblPlants"/>
        </authorList>
    </citation>
    <scope>IDENTIFICATION</scope>
    <source>
        <strain evidence="1">cv. Chiifu-401-42</strain>
    </source>
</reference>
<proteinExistence type="predicted"/>
<reference evidence="2" key="1">
    <citation type="journal article" date="2011" name="Nat. Genet.">
        <title>The genome of the mesopolyploid crop species Brassica rapa.</title>
        <authorList>
            <consortium name="Brassica rapa Genome Sequencing Project Consortium"/>
            <person name="Wang X."/>
            <person name="Wang H."/>
            <person name="Wang J."/>
            <person name="Sun R."/>
            <person name="Wu J."/>
            <person name="Liu S."/>
            <person name="Bai Y."/>
            <person name="Mun J.H."/>
            <person name="Bancroft I."/>
            <person name="Cheng F."/>
            <person name="Huang S."/>
            <person name="Li X."/>
            <person name="Hua W."/>
            <person name="Wang J."/>
            <person name="Wang X."/>
            <person name="Freeling M."/>
            <person name="Pires J.C."/>
            <person name="Paterson A.H."/>
            <person name="Chalhoub B."/>
            <person name="Wang B."/>
            <person name="Hayward A."/>
            <person name="Sharpe A.G."/>
            <person name="Park B.S."/>
            <person name="Weisshaar B."/>
            <person name="Liu B."/>
            <person name="Li B."/>
            <person name="Liu B."/>
            <person name="Tong C."/>
            <person name="Song C."/>
            <person name="Duran C."/>
            <person name="Peng C."/>
            <person name="Geng C."/>
            <person name="Koh C."/>
            <person name="Lin C."/>
            <person name="Edwards D."/>
            <person name="Mu D."/>
            <person name="Shen D."/>
            <person name="Soumpourou E."/>
            <person name="Li F."/>
            <person name="Fraser F."/>
            <person name="Conant G."/>
            <person name="Lassalle G."/>
            <person name="King G.J."/>
            <person name="Bonnema G."/>
            <person name="Tang H."/>
            <person name="Wang H."/>
            <person name="Belcram H."/>
            <person name="Zhou H."/>
            <person name="Hirakawa H."/>
            <person name="Abe H."/>
            <person name="Guo H."/>
            <person name="Wang H."/>
            <person name="Jin H."/>
            <person name="Parkin I.A."/>
            <person name="Batley J."/>
            <person name="Kim J.S."/>
            <person name="Just J."/>
            <person name="Li J."/>
            <person name="Xu J."/>
            <person name="Deng J."/>
            <person name="Kim J.A."/>
            <person name="Li J."/>
            <person name="Yu J."/>
            <person name="Meng J."/>
            <person name="Wang J."/>
            <person name="Min J."/>
            <person name="Poulain J."/>
            <person name="Wang J."/>
            <person name="Hatakeyama K."/>
            <person name="Wu K."/>
            <person name="Wang L."/>
            <person name="Fang L."/>
            <person name="Trick M."/>
            <person name="Links M.G."/>
            <person name="Zhao M."/>
            <person name="Jin M."/>
            <person name="Ramchiary N."/>
            <person name="Drou N."/>
            <person name="Berkman P.J."/>
            <person name="Cai Q."/>
            <person name="Huang Q."/>
            <person name="Li R."/>
            <person name="Tabata S."/>
            <person name="Cheng S."/>
            <person name="Zhang S."/>
            <person name="Zhang S."/>
            <person name="Huang S."/>
            <person name="Sato S."/>
            <person name="Sun S."/>
            <person name="Kwon S.J."/>
            <person name="Choi S.R."/>
            <person name="Lee T.H."/>
            <person name="Fan W."/>
            <person name="Zhao X."/>
            <person name="Tan X."/>
            <person name="Xu X."/>
            <person name="Wang Y."/>
            <person name="Qiu Y."/>
            <person name="Yin Y."/>
            <person name="Li Y."/>
            <person name="Du Y."/>
            <person name="Liao Y."/>
            <person name="Lim Y."/>
            <person name="Narusaka Y."/>
            <person name="Wang Y."/>
            <person name="Wang Z."/>
            <person name="Li Z."/>
            <person name="Wang Z."/>
            <person name="Xiong Z."/>
            <person name="Zhang Z."/>
        </authorList>
    </citation>
    <scope>NUCLEOTIDE SEQUENCE [LARGE SCALE GENOMIC DNA]</scope>
    <source>
        <strain evidence="2">cv. Chiifu-401-42</strain>
    </source>
</reference>